<organism evidence="1 2">
    <name type="scientific">Micavibrio aeruginosavorus</name>
    <dbReference type="NCBI Taxonomy" id="349221"/>
    <lineage>
        <taxon>Bacteria</taxon>
        <taxon>Pseudomonadati</taxon>
        <taxon>Bdellovibrionota</taxon>
        <taxon>Bdellovibrionia</taxon>
        <taxon>Bdellovibrionales</taxon>
        <taxon>Pseudobdellovibrionaceae</taxon>
        <taxon>Micavibrio</taxon>
    </lineage>
</organism>
<dbReference type="EMBL" id="QFQB01000020">
    <property type="protein sequence ID" value="PZQ46920.1"/>
    <property type="molecule type" value="Genomic_DNA"/>
</dbReference>
<evidence type="ECO:0000313" key="1">
    <source>
        <dbReference type="EMBL" id="PZQ46920.1"/>
    </source>
</evidence>
<gene>
    <name evidence="1" type="ORF">DI551_04315</name>
</gene>
<reference evidence="1 2" key="1">
    <citation type="submission" date="2017-08" db="EMBL/GenBank/DDBJ databases">
        <title>Infants hospitalized years apart are colonized by the same room-sourced microbial strains.</title>
        <authorList>
            <person name="Brooks B."/>
            <person name="Olm M.R."/>
            <person name="Firek B.A."/>
            <person name="Baker R."/>
            <person name="Thomas B.C."/>
            <person name="Morowitz M.J."/>
            <person name="Banfield J.F."/>
        </authorList>
    </citation>
    <scope>NUCLEOTIDE SEQUENCE [LARGE SCALE GENOMIC DNA]</scope>
    <source>
        <strain evidence="1">S2_005_002_R2_29</strain>
    </source>
</reference>
<proteinExistence type="predicted"/>
<accession>A0A2W5Q6A4</accession>
<comment type="caution">
    <text evidence="1">The sequence shown here is derived from an EMBL/GenBank/DDBJ whole genome shotgun (WGS) entry which is preliminary data.</text>
</comment>
<name>A0A2W5Q6A4_9BACT</name>
<sequence length="110" mass="11845">MSNPMKPADKPKTASDSLFGMALAQAFMGFAFGAGVEQVWEAGESASAIYADRFDQKRTNGRGVYEGVFELGNKKSLAGTFARMTEATLAEMERATFRPSYKSAAPAYAL</sequence>
<dbReference type="AlphaFoldDB" id="A0A2W5Q6A4"/>
<protein>
    <submittedName>
        <fullName evidence="1">Uncharacterized protein</fullName>
    </submittedName>
</protein>
<evidence type="ECO:0000313" key="2">
    <source>
        <dbReference type="Proteomes" id="UP000249417"/>
    </source>
</evidence>
<dbReference type="Proteomes" id="UP000249417">
    <property type="component" value="Unassembled WGS sequence"/>
</dbReference>